<dbReference type="InterPro" id="IPR001697">
    <property type="entry name" value="Pyr_Knase"/>
</dbReference>
<evidence type="ECO:0000256" key="4">
    <source>
        <dbReference type="ARBA" id="ARBA00008663"/>
    </source>
</evidence>
<dbReference type="STRING" id="32264.T1KJI3"/>
<dbReference type="GO" id="GO:0016301">
    <property type="term" value="F:kinase activity"/>
    <property type="evidence" value="ECO:0007669"/>
    <property type="project" value="UniProtKB-KW"/>
</dbReference>
<keyword evidence="11" id="KW-0460">Magnesium</keyword>
<dbReference type="Pfam" id="PF02887">
    <property type="entry name" value="PK_C"/>
    <property type="match status" value="1"/>
</dbReference>
<dbReference type="UniPathway" id="UPA00109">
    <property type="reaction ID" value="UER00188"/>
</dbReference>
<evidence type="ECO:0000256" key="5">
    <source>
        <dbReference type="ARBA" id="ARBA00012142"/>
    </source>
</evidence>
<comment type="pathway">
    <text evidence="3">Carbohydrate degradation; glycolysis; pyruvate from D-glyceraldehyde 3-phosphate: step 5/5.</text>
</comment>
<dbReference type="HOGENOM" id="CLU_156055_0_0_1"/>
<dbReference type="Proteomes" id="UP000015104">
    <property type="component" value="Unassembled WGS sequence"/>
</dbReference>
<dbReference type="SUPFAM" id="SSF51621">
    <property type="entry name" value="Phosphoenolpyruvate/pyruvate domain"/>
    <property type="match status" value="1"/>
</dbReference>
<keyword evidence="9" id="KW-0418">Kinase</keyword>
<dbReference type="InterPro" id="IPR015793">
    <property type="entry name" value="Pyrv_Knase_brl"/>
</dbReference>
<dbReference type="EnsemblMetazoa" id="tetur13g00050.1">
    <property type="protein sequence ID" value="tetur13g00050.1"/>
    <property type="gene ID" value="tetur13g00050"/>
</dbReference>
<keyword evidence="17" id="KW-1185">Reference proteome</keyword>
<evidence type="ECO:0000256" key="6">
    <source>
        <dbReference type="ARBA" id="ARBA00022679"/>
    </source>
</evidence>
<comment type="cofactor">
    <cofactor evidence="1">
        <name>Mg(2+)</name>
        <dbReference type="ChEBI" id="CHEBI:18420"/>
    </cofactor>
</comment>
<evidence type="ECO:0000256" key="9">
    <source>
        <dbReference type="ARBA" id="ARBA00022777"/>
    </source>
</evidence>
<feature type="domain" description="Pyruvate kinase barrel" evidence="14">
    <location>
        <begin position="11"/>
        <end position="87"/>
    </location>
</feature>
<accession>T1KJI3</accession>
<evidence type="ECO:0000313" key="17">
    <source>
        <dbReference type="Proteomes" id="UP000015104"/>
    </source>
</evidence>
<keyword evidence="8" id="KW-0547">Nucleotide-binding</keyword>
<dbReference type="Gene3D" id="3.40.1380.20">
    <property type="entry name" value="Pyruvate kinase, C-terminal domain"/>
    <property type="match status" value="1"/>
</dbReference>
<keyword evidence="12" id="KW-0324">Glycolysis</keyword>
<dbReference type="InterPro" id="IPR015813">
    <property type="entry name" value="Pyrv/PenolPyrv_kinase-like_dom"/>
</dbReference>
<dbReference type="EC" id="2.7.1.40" evidence="5"/>
<dbReference type="GO" id="GO:0030955">
    <property type="term" value="F:potassium ion binding"/>
    <property type="evidence" value="ECO:0007669"/>
    <property type="project" value="InterPro"/>
</dbReference>
<evidence type="ECO:0000256" key="10">
    <source>
        <dbReference type="ARBA" id="ARBA00022840"/>
    </source>
</evidence>
<evidence type="ECO:0000313" key="16">
    <source>
        <dbReference type="EnsemblMetazoa" id="tetur13g00050.1"/>
    </source>
</evidence>
<evidence type="ECO:0000256" key="7">
    <source>
        <dbReference type="ARBA" id="ARBA00022723"/>
    </source>
</evidence>
<evidence type="ECO:0000259" key="14">
    <source>
        <dbReference type="Pfam" id="PF00224"/>
    </source>
</evidence>
<feature type="domain" description="Pyruvate kinase C-terminal" evidence="15">
    <location>
        <begin position="99"/>
        <end position="216"/>
    </location>
</feature>
<dbReference type="InterPro" id="IPR015795">
    <property type="entry name" value="Pyrv_Knase_C"/>
</dbReference>
<dbReference type="InterPro" id="IPR036918">
    <property type="entry name" value="Pyrv_Knase_C_sf"/>
</dbReference>
<evidence type="ECO:0000256" key="11">
    <source>
        <dbReference type="ARBA" id="ARBA00022842"/>
    </source>
</evidence>
<dbReference type="PANTHER" id="PTHR11817">
    <property type="entry name" value="PYRUVATE KINASE"/>
    <property type="match status" value="1"/>
</dbReference>
<dbReference type="Pfam" id="PF00224">
    <property type="entry name" value="PK"/>
    <property type="match status" value="1"/>
</dbReference>
<name>T1KJI3_TETUR</name>
<evidence type="ECO:0000256" key="2">
    <source>
        <dbReference type="ARBA" id="ARBA00001958"/>
    </source>
</evidence>
<proteinExistence type="inferred from homology"/>
<dbReference type="GO" id="GO:0004743">
    <property type="term" value="F:pyruvate kinase activity"/>
    <property type="evidence" value="ECO:0007669"/>
    <property type="project" value="UniProtKB-EC"/>
</dbReference>
<dbReference type="SUPFAM" id="SSF52935">
    <property type="entry name" value="PK C-terminal domain-like"/>
    <property type="match status" value="1"/>
</dbReference>
<dbReference type="AlphaFoldDB" id="T1KJI3"/>
<keyword evidence="10" id="KW-0067">ATP-binding</keyword>
<dbReference type="EMBL" id="CAEY01000161">
    <property type="status" value="NOT_ANNOTATED_CDS"/>
    <property type="molecule type" value="Genomic_DNA"/>
</dbReference>
<dbReference type="FunFam" id="3.40.1380.20:FF:000001">
    <property type="entry name" value="Pyruvate kinase"/>
    <property type="match status" value="1"/>
</dbReference>
<keyword evidence="6" id="KW-0808">Transferase</keyword>
<sequence>MDLTNKYFQCPASREVPKLIQMMKAGMNIARMNFSHGTYDYHQGTIDNVREAVRQLSAEYGVGEHPVGIALDTKGPEIRTTRVISWRANTPSPTDLTTTMAIAAVNASLKCMASAIVVLTTTGRTAHLISKYRPRCPIIAVSRHAQTTRQAHLWRGLLPIYFTGERAGDWPQDVDGRIQAAIDFGKARNFMRTGDSVIVVTGWRKGPGSTNTMRIVTVE</sequence>
<comment type="cofactor">
    <cofactor evidence="2">
        <name>K(+)</name>
        <dbReference type="ChEBI" id="CHEBI:29103"/>
    </cofactor>
</comment>
<evidence type="ECO:0000259" key="15">
    <source>
        <dbReference type="Pfam" id="PF02887"/>
    </source>
</evidence>
<evidence type="ECO:0000256" key="13">
    <source>
        <dbReference type="ARBA" id="ARBA00023317"/>
    </source>
</evidence>
<dbReference type="InterPro" id="IPR040442">
    <property type="entry name" value="Pyrv_kinase-like_dom_sf"/>
</dbReference>
<comment type="similarity">
    <text evidence="4">Belongs to the pyruvate kinase family.</text>
</comment>
<organism evidence="16 17">
    <name type="scientific">Tetranychus urticae</name>
    <name type="common">Two-spotted spider mite</name>
    <dbReference type="NCBI Taxonomy" id="32264"/>
    <lineage>
        <taxon>Eukaryota</taxon>
        <taxon>Metazoa</taxon>
        <taxon>Ecdysozoa</taxon>
        <taxon>Arthropoda</taxon>
        <taxon>Chelicerata</taxon>
        <taxon>Arachnida</taxon>
        <taxon>Acari</taxon>
        <taxon>Acariformes</taxon>
        <taxon>Trombidiformes</taxon>
        <taxon>Prostigmata</taxon>
        <taxon>Eleutherengona</taxon>
        <taxon>Raphignathae</taxon>
        <taxon>Tetranychoidea</taxon>
        <taxon>Tetranychidae</taxon>
        <taxon>Tetranychus</taxon>
    </lineage>
</organism>
<dbReference type="GO" id="GO:0005524">
    <property type="term" value="F:ATP binding"/>
    <property type="evidence" value="ECO:0007669"/>
    <property type="project" value="UniProtKB-KW"/>
</dbReference>
<reference evidence="17" key="1">
    <citation type="submission" date="2011-08" db="EMBL/GenBank/DDBJ databases">
        <authorList>
            <person name="Rombauts S."/>
        </authorList>
    </citation>
    <scope>NUCLEOTIDE SEQUENCE</scope>
    <source>
        <strain evidence="17">London</strain>
    </source>
</reference>
<keyword evidence="13" id="KW-0670">Pyruvate</keyword>
<reference evidence="16" key="2">
    <citation type="submission" date="2015-06" db="UniProtKB">
        <authorList>
            <consortium name="EnsemblMetazoa"/>
        </authorList>
    </citation>
    <scope>IDENTIFICATION</scope>
</reference>
<dbReference type="Gene3D" id="3.20.20.60">
    <property type="entry name" value="Phosphoenolpyruvate-binding domains"/>
    <property type="match status" value="1"/>
</dbReference>
<evidence type="ECO:0000256" key="1">
    <source>
        <dbReference type="ARBA" id="ARBA00001946"/>
    </source>
</evidence>
<evidence type="ECO:0000256" key="12">
    <source>
        <dbReference type="ARBA" id="ARBA00023152"/>
    </source>
</evidence>
<keyword evidence="7" id="KW-0479">Metal-binding</keyword>
<evidence type="ECO:0000256" key="3">
    <source>
        <dbReference type="ARBA" id="ARBA00004997"/>
    </source>
</evidence>
<protein>
    <recommendedName>
        <fullName evidence="5">pyruvate kinase</fullName>
        <ecNumber evidence="5">2.7.1.40</ecNumber>
    </recommendedName>
</protein>
<dbReference type="GO" id="GO:0000287">
    <property type="term" value="F:magnesium ion binding"/>
    <property type="evidence" value="ECO:0007669"/>
    <property type="project" value="InterPro"/>
</dbReference>
<evidence type="ECO:0000256" key="8">
    <source>
        <dbReference type="ARBA" id="ARBA00022741"/>
    </source>
</evidence>